<keyword evidence="4" id="KW-0067">ATP-binding</keyword>
<organism evidence="4 5">
    <name type="scientific">Bacteroides uniformis</name>
    <dbReference type="NCBI Taxonomy" id="820"/>
    <lineage>
        <taxon>Bacteria</taxon>
        <taxon>Pseudomonadati</taxon>
        <taxon>Bacteroidota</taxon>
        <taxon>Bacteroidia</taxon>
        <taxon>Bacteroidales</taxon>
        <taxon>Bacteroidaceae</taxon>
        <taxon>Bacteroides</taxon>
    </lineage>
</organism>
<evidence type="ECO:0000313" key="5">
    <source>
        <dbReference type="Proteomes" id="UP000260759"/>
    </source>
</evidence>
<dbReference type="InterPro" id="IPR049730">
    <property type="entry name" value="SNF2/RAD54-like_C"/>
</dbReference>
<dbReference type="GO" id="GO:0006281">
    <property type="term" value="P:DNA repair"/>
    <property type="evidence" value="ECO:0007669"/>
    <property type="project" value="TreeGrafter"/>
</dbReference>
<dbReference type="CDD" id="cd18793">
    <property type="entry name" value="SF2_C_SNF"/>
    <property type="match status" value="1"/>
</dbReference>
<protein>
    <submittedName>
        <fullName evidence="4">ATP-dependent helicase</fullName>
    </submittedName>
</protein>
<dbReference type="Pfam" id="PF00176">
    <property type="entry name" value="SNF2-rel_dom"/>
    <property type="match status" value="1"/>
</dbReference>
<dbReference type="AlphaFoldDB" id="A0A3E5EWW4"/>
<dbReference type="Proteomes" id="UP000260759">
    <property type="component" value="Unassembled WGS sequence"/>
</dbReference>
<name>A0A3E5EWW4_BACUN</name>
<sequence>MEQPKLINNISERVVDDLKGRLSKGACVSIAAASFSIYAYEALKEELEQVEQLRFIFTSPTFIKDKSKKEKREFFIPKLNRERNLYGTDFEIRLRNQLSQKAIAKECADWIRRKVQFRSNASQEQMGGFMHINNDTQQVYIPFNEFTTTQLGCERGANVYNVVNVLPSPTASAYLDIFNEQWNNDEKFEDVTKRILEYIDTVYQENAPEYIYFIALYNIFNEFLEDISEDVLPNERTGFKTSVIWNKLYNFQRDAALAIINKLEKYNGCILADSVGLGKTFTALAVIKYYENRNKSVLVLCPKKLNDNWQTFRANYKNNPVAADRLRYDTLFHSDLSRDRGLSNGLDLEHVNWGNYDLIVIDESHNFRNGGNVDEEDEADFDTLVETDRHKENRYQRLMRCVIRQGVKTKVLMLSATPVNNRFGDLKNQLQLAYEGRVENINEALELDRNIDDIFKSAQTAYNRWAKLEPSERTTERLLSSLQLDFFQMLDAVTIARSRSHIIKYYDTKDIGEFPKRLTPLSRRPRLTDLGDAINFKDIAEQLNALNLSIYTPSLYLFDCARSGYSIDYDGEGLSIDGREKGLRKLMATNLLKRLESSVNSFRLTLNRIHEYIRQTMELIEAYDKKHSGATIDVSSFTDDMDSSEGDTDPFATKKSKISLADMDYVSWRRDLEADFERLDLLLLMLKDITPEHDSKLQMLIEDLKHKFSNPINGENKKVLIFTAFADTANYLYEQLSTKIKETCGLDTALITGSTDGRCTLPKFPISFNNVLTYFSPLSKDRAALFPNATGEIDILIATDCISEGQNLQDCDYLINYDIHWNPVRIIQRFGRIDRIGSRNKQIQLVNYWPDMELDDYIQLKGRVESRMKATILTAAGTGNPLSMGEEADLEYRLGQLKKLQNEVVDIEDMDTGINIMDLGLNEFRLDLLQYVKEHPDIEHAPFGLNAVVAGSELAKPGVMFVLKNRNNAVNIDRKNQLHPFYMVYLADDGDVICDHLHPKQLLDIMRALCKNQNDYDRVLCAAVNRETQDGRRMTKYNTLLQTAIDSIVSIKEETDIESLFFVGETTALHGEIKGLDDFELITFLIIKEK</sequence>
<dbReference type="SUPFAM" id="SSF52540">
    <property type="entry name" value="P-loop containing nucleoside triphosphate hydrolases"/>
    <property type="match status" value="1"/>
</dbReference>
<dbReference type="PANTHER" id="PTHR45766:SF6">
    <property type="entry name" value="SWI_SNF-RELATED MATRIX-ASSOCIATED ACTIN-DEPENDENT REGULATOR OF CHROMATIN SUBFAMILY A-LIKE PROTEIN 1"/>
    <property type="match status" value="1"/>
</dbReference>
<dbReference type="InterPro" id="IPR001650">
    <property type="entry name" value="Helicase_C-like"/>
</dbReference>
<dbReference type="InterPro" id="IPR000330">
    <property type="entry name" value="SNF2_N"/>
</dbReference>
<dbReference type="GO" id="GO:0005524">
    <property type="term" value="F:ATP binding"/>
    <property type="evidence" value="ECO:0007669"/>
    <property type="project" value="InterPro"/>
</dbReference>
<dbReference type="GO" id="GO:0016787">
    <property type="term" value="F:hydrolase activity"/>
    <property type="evidence" value="ECO:0007669"/>
    <property type="project" value="UniProtKB-KW"/>
</dbReference>
<dbReference type="SMART" id="SM00487">
    <property type="entry name" value="DEXDc"/>
    <property type="match status" value="1"/>
</dbReference>
<dbReference type="Gene3D" id="3.40.50.10810">
    <property type="entry name" value="Tandem AAA-ATPase domain"/>
    <property type="match status" value="1"/>
</dbReference>
<dbReference type="InterPro" id="IPR014001">
    <property type="entry name" value="Helicase_ATP-bd"/>
</dbReference>
<accession>A0A3E5EWW4</accession>
<dbReference type="RefSeq" id="WP_117600709.1">
    <property type="nucleotide sequence ID" value="NZ_QSVA01000010.1"/>
</dbReference>
<dbReference type="GO" id="GO:0031297">
    <property type="term" value="P:replication fork processing"/>
    <property type="evidence" value="ECO:0007669"/>
    <property type="project" value="TreeGrafter"/>
</dbReference>
<dbReference type="Gene3D" id="3.40.50.300">
    <property type="entry name" value="P-loop containing nucleotide triphosphate hydrolases"/>
    <property type="match status" value="1"/>
</dbReference>
<dbReference type="InterPro" id="IPR038718">
    <property type="entry name" value="SNF2-like_sf"/>
</dbReference>
<reference evidence="4 5" key="1">
    <citation type="submission" date="2018-08" db="EMBL/GenBank/DDBJ databases">
        <title>A genome reference for cultivated species of the human gut microbiota.</title>
        <authorList>
            <person name="Zou Y."/>
            <person name="Xue W."/>
            <person name="Luo G."/>
        </authorList>
    </citation>
    <scope>NUCLEOTIDE SEQUENCE [LARGE SCALE GENOMIC DNA]</scope>
    <source>
        <strain evidence="4 5">OM03-4</strain>
    </source>
</reference>
<dbReference type="GO" id="GO:0004386">
    <property type="term" value="F:helicase activity"/>
    <property type="evidence" value="ECO:0007669"/>
    <property type="project" value="UniProtKB-KW"/>
</dbReference>
<proteinExistence type="predicted"/>
<evidence type="ECO:0000313" key="4">
    <source>
        <dbReference type="EMBL" id="RGN92994.1"/>
    </source>
</evidence>
<dbReference type="PANTHER" id="PTHR45766">
    <property type="entry name" value="DNA ANNEALING HELICASE AND ENDONUCLEASE ZRANB3 FAMILY MEMBER"/>
    <property type="match status" value="1"/>
</dbReference>
<dbReference type="PROSITE" id="PS51194">
    <property type="entry name" value="HELICASE_CTER"/>
    <property type="match status" value="1"/>
</dbReference>
<dbReference type="PROSITE" id="PS51192">
    <property type="entry name" value="HELICASE_ATP_BIND_1"/>
    <property type="match status" value="1"/>
</dbReference>
<keyword evidence="4" id="KW-0347">Helicase</keyword>
<gene>
    <name evidence="4" type="ORF">DXB37_12640</name>
</gene>
<dbReference type="Pfam" id="PF00271">
    <property type="entry name" value="Helicase_C"/>
    <property type="match status" value="1"/>
</dbReference>
<evidence type="ECO:0000256" key="1">
    <source>
        <dbReference type="ARBA" id="ARBA00022801"/>
    </source>
</evidence>
<dbReference type="EMBL" id="QSVA01000010">
    <property type="protein sequence ID" value="RGN92994.1"/>
    <property type="molecule type" value="Genomic_DNA"/>
</dbReference>
<keyword evidence="4" id="KW-0547">Nucleotide-binding</keyword>
<dbReference type="CDD" id="cd10311">
    <property type="entry name" value="PLDc_N_DEXD_c"/>
    <property type="match status" value="1"/>
</dbReference>
<comment type="caution">
    <text evidence="4">The sequence shown here is derived from an EMBL/GenBank/DDBJ whole genome shotgun (WGS) entry which is preliminary data.</text>
</comment>
<keyword evidence="1" id="KW-0378">Hydrolase</keyword>
<dbReference type="SMART" id="SM00490">
    <property type="entry name" value="HELICc"/>
    <property type="match status" value="1"/>
</dbReference>
<feature type="domain" description="Helicase C-terminal" evidence="3">
    <location>
        <begin position="696"/>
        <end position="888"/>
    </location>
</feature>
<evidence type="ECO:0000259" key="2">
    <source>
        <dbReference type="PROSITE" id="PS51192"/>
    </source>
</evidence>
<feature type="domain" description="Helicase ATP-binding" evidence="2">
    <location>
        <begin position="260"/>
        <end position="436"/>
    </location>
</feature>
<evidence type="ECO:0000259" key="3">
    <source>
        <dbReference type="PROSITE" id="PS51194"/>
    </source>
</evidence>
<dbReference type="InterPro" id="IPR027417">
    <property type="entry name" value="P-loop_NTPase"/>
</dbReference>